<dbReference type="GO" id="GO:0003677">
    <property type="term" value="F:DNA binding"/>
    <property type="evidence" value="ECO:0007669"/>
    <property type="project" value="InterPro"/>
</dbReference>
<name>A0A7J6D4N2_9TELE</name>
<feature type="coiled-coil region" evidence="1">
    <location>
        <begin position="124"/>
        <end position="158"/>
    </location>
</feature>
<gene>
    <name evidence="3" type="ORF">G5714_004288</name>
</gene>
<evidence type="ECO:0000313" key="4">
    <source>
        <dbReference type="Proteomes" id="UP000579812"/>
    </source>
</evidence>
<dbReference type="InterPro" id="IPR018379">
    <property type="entry name" value="BEN_domain"/>
</dbReference>
<proteinExistence type="predicted"/>
<feature type="coiled-coil region" evidence="1">
    <location>
        <begin position="46"/>
        <end position="73"/>
    </location>
</feature>
<keyword evidence="1" id="KW-0175">Coiled coil</keyword>
<organism evidence="3 4">
    <name type="scientific">Onychostoma macrolepis</name>
    <dbReference type="NCBI Taxonomy" id="369639"/>
    <lineage>
        <taxon>Eukaryota</taxon>
        <taxon>Metazoa</taxon>
        <taxon>Chordata</taxon>
        <taxon>Craniata</taxon>
        <taxon>Vertebrata</taxon>
        <taxon>Euteleostomi</taxon>
        <taxon>Actinopterygii</taxon>
        <taxon>Neopterygii</taxon>
        <taxon>Teleostei</taxon>
        <taxon>Ostariophysi</taxon>
        <taxon>Cypriniformes</taxon>
        <taxon>Cyprinidae</taxon>
        <taxon>Acrossocheilinae</taxon>
        <taxon>Onychostoma</taxon>
    </lineage>
</organism>
<evidence type="ECO:0000259" key="2">
    <source>
        <dbReference type="Pfam" id="PF10523"/>
    </source>
</evidence>
<evidence type="ECO:0000313" key="3">
    <source>
        <dbReference type="EMBL" id="KAF4114065.1"/>
    </source>
</evidence>
<comment type="caution">
    <text evidence="3">The sequence shown here is derived from an EMBL/GenBank/DDBJ whole genome shotgun (WGS) entry which is preliminary data.</text>
</comment>
<dbReference type="Gene3D" id="1.10.533.10">
    <property type="entry name" value="Death Domain, Fas"/>
    <property type="match status" value="1"/>
</dbReference>
<dbReference type="Proteomes" id="UP000579812">
    <property type="component" value="Unassembled WGS sequence"/>
</dbReference>
<feature type="domain" description="BEN" evidence="2">
    <location>
        <begin position="232"/>
        <end position="277"/>
    </location>
</feature>
<reference evidence="3 4" key="1">
    <citation type="submission" date="2020-04" db="EMBL/GenBank/DDBJ databases">
        <title>Chromosome-level genome assembly of a cyprinid fish Onychostoma macrolepis by integration of Nanopore Sequencing, Bionano and Hi-C technology.</title>
        <authorList>
            <person name="Wang D."/>
        </authorList>
    </citation>
    <scope>NUCLEOTIDE SEQUENCE [LARGE SCALE GENOMIC DNA]</scope>
    <source>
        <strain evidence="3">SWU-2019</strain>
        <tissue evidence="3">Muscle</tissue>
    </source>
</reference>
<accession>A0A7J6D4N2</accession>
<dbReference type="EMBL" id="JAAMOB010000004">
    <property type="protein sequence ID" value="KAF4114065.1"/>
    <property type="molecule type" value="Genomic_DNA"/>
</dbReference>
<dbReference type="Gene3D" id="1.10.10.2590">
    <property type="entry name" value="BEN domain"/>
    <property type="match status" value="1"/>
</dbReference>
<evidence type="ECO:0000256" key="1">
    <source>
        <dbReference type="SAM" id="Coils"/>
    </source>
</evidence>
<dbReference type="Pfam" id="PF10523">
    <property type="entry name" value="BEN"/>
    <property type="match status" value="1"/>
</dbReference>
<keyword evidence="4" id="KW-1185">Reference proteome</keyword>
<dbReference type="AlphaFoldDB" id="A0A7J6D4N2"/>
<protein>
    <recommendedName>
        <fullName evidence="2">BEN domain-containing protein</fullName>
    </recommendedName>
</protein>
<dbReference type="InterPro" id="IPR011029">
    <property type="entry name" value="DEATH-like_dom_sf"/>
</dbReference>
<sequence length="424" mass="48234">MWALIEWTEIEASLDIVKRKDILQSVVHEGDVVDVKYEDESSPALILKMNENKDKLLKRLNRMESERRQKEECKLPEKRAIKRKIIFSPENTPSSSPDQVQIKRFKKVEKTQNDTLLLKKIEEKNKENYTLNDLRNEIKALRAENQQLKALNFKLQNEIINRFAELLPNRSANKHAVQTSLTSAACSAALQPANSSHLSSSGLDHVEIHKKLNMAKDTFQACGRGGTSWSAMIKDLAVAVFGRSMLATHSLSGKIGNANKESQAKPPLDPTKVELIIGIKVLKVSVGFLQESYRKMVTKILWDPVGMCRTQTNFGVKDTDACLCEEEAIFSASSEERERQFKILKAIDIGKHHSFEMDGHYCVSSADLEKEYTPDRVDLTMNRFGPEQAERITLDLLEQNKQNTLAEQLKNKHKRDPFSIFPQD</sequence>